<gene>
    <name evidence="7" type="ORF">MNBD_ACTINO02-301</name>
</gene>
<keyword evidence="2" id="KW-1003">Cell membrane</keyword>
<accession>A0A3B0TGL6</accession>
<evidence type="ECO:0000256" key="4">
    <source>
        <dbReference type="ARBA" id="ARBA00022989"/>
    </source>
</evidence>
<dbReference type="InterPro" id="IPR001851">
    <property type="entry name" value="ABC_transp_permease"/>
</dbReference>
<dbReference type="GO" id="GO:0015658">
    <property type="term" value="F:branched-chain amino acid transmembrane transporter activity"/>
    <property type="evidence" value="ECO:0007669"/>
    <property type="project" value="InterPro"/>
</dbReference>
<evidence type="ECO:0000256" key="1">
    <source>
        <dbReference type="ARBA" id="ARBA00004651"/>
    </source>
</evidence>
<keyword evidence="5 6" id="KW-0472">Membrane</keyword>
<feature type="transmembrane region" description="Helical" evidence="6">
    <location>
        <begin position="51"/>
        <end position="73"/>
    </location>
</feature>
<proteinExistence type="predicted"/>
<dbReference type="InterPro" id="IPR043428">
    <property type="entry name" value="LivM-like"/>
</dbReference>
<dbReference type="PANTHER" id="PTHR30482:SF10">
    <property type="entry name" value="HIGH-AFFINITY BRANCHED-CHAIN AMINO ACID TRANSPORT PROTEIN BRAE"/>
    <property type="match status" value="1"/>
</dbReference>
<dbReference type="EMBL" id="UOEK01000421">
    <property type="protein sequence ID" value="VAW07824.1"/>
    <property type="molecule type" value="Genomic_DNA"/>
</dbReference>
<reference evidence="7" key="1">
    <citation type="submission" date="2018-06" db="EMBL/GenBank/DDBJ databases">
        <authorList>
            <person name="Zhirakovskaya E."/>
        </authorList>
    </citation>
    <scope>NUCLEOTIDE SEQUENCE</scope>
</reference>
<sequence>MRGRPNFFASYEAEQGLLPTTTKKIFAVLLLIAAISLPFEVFPILDKFAEPAWLVLFNRSLIFLIAALGLNILTGLAGQVSLGHAFFMGLGAYTAVVLGGSAEGLWGLGLPIWIW</sequence>
<organism evidence="7">
    <name type="scientific">hydrothermal vent metagenome</name>
    <dbReference type="NCBI Taxonomy" id="652676"/>
    <lineage>
        <taxon>unclassified sequences</taxon>
        <taxon>metagenomes</taxon>
        <taxon>ecological metagenomes</taxon>
    </lineage>
</organism>
<name>A0A3B0TGL6_9ZZZZ</name>
<evidence type="ECO:0000256" key="6">
    <source>
        <dbReference type="SAM" id="Phobius"/>
    </source>
</evidence>
<evidence type="ECO:0000256" key="2">
    <source>
        <dbReference type="ARBA" id="ARBA00022475"/>
    </source>
</evidence>
<evidence type="ECO:0000256" key="3">
    <source>
        <dbReference type="ARBA" id="ARBA00022692"/>
    </source>
</evidence>
<evidence type="ECO:0000256" key="5">
    <source>
        <dbReference type="ARBA" id="ARBA00023136"/>
    </source>
</evidence>
<feature type="transmembrane region" description="Helical" evidence="6">
    <location>
        <begin position="85"/>
        <end position="114"/>
    </location>
</feature>
<dbReference type="GO" id="GO:0005886">
    <property type="term" value="C:plasma membrane"/>
    <property type="evidence" value="ECO:0007669"/>
    <property type="project" value="UniProtKB-SubCell"/>
</dbReference>
<protein>
    <submittedName>
        <fullName evidence="7">Branched-chain amino acid transport system permease protein LivM (TC 3.A.1.4.1)</fullName>
    </submittedName>
</protein>
<dbReference type="Pfam" id="PF02653">
    <property type="entry name" value="BPD_transp_2"/>
    <property type="match status" value="1"/>
</dbReference>
<feature type="non-terminal residue" evidence="7">
    <location>
        <position position="115"/>
    </location>
</feature>
<comment type="subcellular location">
    <subcellularLocation>
        <location evidence="1">Cell membrane</location>
        <topology evidence="1">Multi-pass membrane protein</topology>
    </subcellularLocation>
</comment>
<keyword evidence="4 6" id="KW-1133">Transmembrane helix</keyword>
<keyword evidence="3 6" id="KW-0812">Transmembrane</keyword>
<evidence type="ECO:0000313" key="7">
    <source>
        <dbReference type="EMBL" id="VAW07824.1"/>
    </source>
</evidence>
<dbReference type="AlphaFoldDB" id="A0A3B0TGL6"/>
<dbReference type="PANTHER" id="PTHR30482">
    <property type="entry name" value="HIGH-AFFINITY BRANCHED-CHAIN AMINO ACID TRANSPORT SYSTEM PERMEASE"/>
    <property type="match status" value="1"/>
</dbReference>
<feature type="transmembrane region" description="Helical" evidence="6">
    <location>
        <begin position="25"/>
        <end position="45"/>
    </location>
</feature>